<dbReference type="AlphaFoldDB" id="A0A1B0GC01"/>
<dbReference type="Proteomes" id="UP000092444">
    <property type="component" value="Unassembled WGS sequence"/>
</dbReference>
<dbReference type="EMBL" id="CCAG010018956">
    <property type="status" value="NOT_ANNOTATED_CDS"/>
    <property type="molecule type" value="Genomic_DNA"/>
</dbReference>
<dbReference type="VEuPathDB" id="VectorBase:GMOY010832"/>
<evidence type="ECO:0000313" key="1">
    <source>
        <dbReference type="EnsemblMetazoa" id="GMOY010832-PA"/>
    </source>
</evidence>
<accession>A0A1B0GC01</accession>
<name>A0A1B0GC01_GLOMM</name>
<evidence type="ECO:0008006" key="3">
    <source>
        <dbReference type="Google" id="ProtNLM"/>
    </source>
</evidence>
<reference evidence="1" key="1">
    <citation type="submission" date="2020-05" db="UniProtKB">
        <authorList>
            <consortium name="EnsemblMetazoa"/>
        </authorList>
    </citation>
    <scope>IDENTIFICATION</scope>
    <source>
        <strain evidence="1">Yale</strain>
    </source>
</reference>
<organism evidence="1 2">
    <name type="scientific">Glossina morsitans morsitans</name>
    <name type="common">Savannah tsetse fly</name>
    <dbReference type="NCBI Taxonomy" id="37546"/>
    <lineage>
        <taxon>Eukaryota</taxon>
        <taxon>Metazoa</taxon>
        <taxon>Ecdysozoa</taxon>
        <taxon>Arthropoda</taxon>
        <taxon>Hexapoda</taxon>
        <taxon>Insecta</taxon>
        <taxon>Pterygota</taxon>
        <taxon>Neoptera</taxon>
        <taxon>Endopterygota</taxon>
        <taxon>Diptera</taxon>
        <taxon>Brachycera</taxon>
        <taxon>Muscomorpha</taxon>
        <taxon>Hippoboscoidea</taxon>
        <taxon>Glossinidae</taxon>
        <taxon>Glossina</taxon>
    </lineage>
</organism>
<dbReference type="EnsemblMetazoa" id="GMOY010832-RA">
    <property type="protein sequence ID" value="GMOY010832-PA"/>
    <property type="gene ID" value="GMOY010832"/>
</dbReference>
<dbReference type="PhylomeDB" id="A0A1B0GC01"/>
<sequence length="195" mass="21485">MLKNRMTLPYKENFEVVQLVVLQTKFKAKSKRGIANSKGGTAKSKGGIANSKGGVANSKGGIAKSKGRSIQTCISYSGIYKLSTAQSIIKHFGGEDQKAQLLVYDGVPKLRACTILMICQNYNCHEGYIPQMINPMLDNVKVIAEATNSKTNQELIPFVVCGDLNGFDSDMSYNLNLGKNAEYTYRELVLLIKRY</sequence>
<dbReference type="STRING" id="37546.A0A1B0GC01"/>
<evidence type="ECO:0000313" key="2">
    <source>
        <dbReference type="Proteomes" id="UP000092444"/>
    </source>
</evidence>
<keyword evidence="2" id="KW-1185">Reference proteome</keyword>
<proteinExistence type="predicted"/>
<protein>
    <recommendedName>
        <fullName evidence="3">Endonuclease/exonuclease/phosphatase domain-containing protein</fullName>
    </recommendedName>
</protein>